<evidence type="ECO:0000313" key="2">
    <source>
        <dbReference type="EMBL" id="OKH33930.1"/>
    </source>
</evidence>
<comment type="caution">
    <text evidence="2">The sequence shown here is derived from an EMBL/GenBank/DDBJ whole genome shotgun (WGS) entry which is preliminary data.</text>
</comment>
<accession>A0A1U7IBB8</accession>
<dbReference type="OrthoDB" id="454733at2"/>
<feature type="compositionally biased region" description="Basic and acidic residues" evidence="1">
    <location>
        <begin position="120"/>
        <end position="131"/>
    </location>
</feature>
<proteinExistence type="predicted"/>
<feature type="region of interest" description="Disordered" evidence="1">
    <location>
        <begin position="108"/>
        <end position="131"/>
    </location>
</feature>
<evidence type="ECO:0000313" key="3">
    <source>
        <dbReference type="Proteomes" id="UP000185860"/>
    </source>
</evidence>
<organism evidence="2 3">
    <name type="scientific">[Phormidium ambiguum] IAM M-71</name>
    <dbReference type="NCBI Taxonomy" id="454136"/>
    <lineage>
        <taxon>Bacteria</taxon>
        <taxon>Bacillati</taxon>
        <taxon>Cyanobacteriota</taxon>
        <taxon>Cyanophyceae</taxon>
        <taxon>Oscillatoriophycideae</taxon>
        <taxon>Aerosakkonematales</taxon>
        <taxon>Aerosakkonemataceae</taxon>
        <taxon>Floridanema</taxon>
    </lineage>
</organism>
<dbReference type="EMBL" id="MRCE01000025">
    <property type="protein sequence ID" value="OKH33930.1"/>
    <property type="molecule type" value="Genomic_DNA"/>
</dbReference>
<reference evidence="2 3" key="1">
    <citation type="submission" date="2016-11" db="EMBL/GenBank/DDBJ databases">
        <title>Draft Genome Sequences of Nine Cyanobacterial Strains from Diverse Habitats.</title>
        <authorList>
            <person name="Zhu T."/>
            <person name="Hou S."/>
            <person name="Lu X."/>
            <person name="Hess W.R."/>
        </authorList>
    </citation>
    <scope>NUCLEOTIDE SEQUENCE [LARGE SCALE GENOMIC DNA]</scope>
    <source>
        <strain evidence="2 3">IAM M-71</strain>
    </source>
</reference>
<evidence type="ECO:0008006" key="4">
    <source>
        <dbReference type="Google" id="ProtNLM"/>
    </source>
</evidence>
<dbReference type="Pfam" id="PF08872">
    <property type="entry name" value="KGK"/>
    <property type="match status" value="1"/>
</dbReference>
<dbReference type="RefSeq" id="WP_073595601.1">
    <property type="nucleotide sequence ID" value="NZ_MRCE01000025.1"/>
</dbReference>
<sequence length="131" mass="15328">MTEEFEILELNEVVTILEEDDNYLVVLSHNTFRAAEFAARASKPFSEGIIRTKSRYPSDLPDKWFYTGIDCERLKPGTKNWQKGKVRIRVSLEFCPDEPEIEEEFLSNQLEVDPPESPLDDLRRMMNENTK</sequence>
<dbReference type="AlphaFoldDB" id="A0A1U7IBB8"/>
<evidence type="ECO:0000256" key="1">
    <source>
        <dbReference type="SAM" id="MobiDB-lite"/>
    </source>
</evidence>
<dbReference type="Proteomes" id="UP000185860">
    <property type="component" value="Unassembled WGS sequence"/>
</dbReference>
<dbReference type="InterPro" id="IPR014971">
    <property type="entry name" value="KGK"/>
</dbReference>
<name>A0A1U7IBB8_9CYAN</name>
<protein>
    <recommendedName>
        <fullName evidence="4">KGK domain-containing protein</fullName>
    </recommendedName>
</protein>
<gene>
    <name evidence="2" type="ORF">NIES2119_21795</name>
</gene>
<dbReference type="STRING" id="454136.NIES2119_21795"/>